<dbReference type="EMBL" id="JAMZMK010006268">
    <property type="protein sequence ID" value="KAI7749867.1"/>
    <property type="molecule type" value="Genomic_DNA"/>
</dbReference>
<dbReference type="Gene3D" id="3.30.890.10">
    <property type="entry name" value="Methyl-cpg-binding Protein 2, Chain A"/>
    <property type="match status" value="1"/>
</dbReference>
<comment type="caution">
    <text evidence="7">The sequence shown here is derived from an EMBL/GenBank/DDBJ whole genome shotgun (WGS) entry which is preliminary data.</text>
</comment>
<proteinExistence type="predicted"/>
<protein>
    <recommendedName>
        <fullName evidence="9">MBD domain-containing protein</fullName>
    </recommendedName>
</protein>
<feature type="region of interest" description="Disordered" evidence="6">
    <location>
        <begin position="158"/>
        <end position="179"/>
    </location>
</feature>
<sequence length="337" mass="38777">MVNNSLENQSFIPTGKEIVLYDDKEAQNWRKCPNNIITAEPLTWWKPQEVSGAFEIISRRQKDETTIDPQELLINLKGWTVEKRKRIENNGKYRVDKTYRHPKSKRILRSLVEVKKFIEENSFIGKTSDNGEGGSQDATSNMYLQIFKRWEKTYGSGAQETFNNSSKEGSSSWSEQHEAVRMPKTTCGATLKSHDTLDLSLHLHRPFHYQERMDKKWNVVPQAEENNDLSNQQVFNNLTRSSEQECVRTFGVELPPCDVFGASSSSTNITSLDEMKLLVQSQVEAQIESRVAAQLAERISHYEKTQREMAQSIESMQRLLVLQGMLPPSQFPNTRRS</sequence>
<keyword evidence="5" id="KW-0539">Nucleus</keyword>
<dbReference type="GO" id="GO:0005634">
    <property type="term" value="C:nucleus"/>
    <property type="evidence" value="ECO:0007669"/>
    <property type="project" value="UniProtKB-SubCell"/>
</dbReference>
<evidence type="ECO:0000256" key="3">
    <source>
        <dbReference type="ARBA" id="ARBA00023125"/>
    </source>
</evidence>
<organism evidence="7 8">
    <name type="scientific">Ambrosia artemisiifolia</name>
    <name type="common">Common ragweed</name>
    <dbReference type="NCBI Taxonomy" id="4212"/>
    <lineage>
        <taxon>Eukaryota</taxon>
        <taxon>Viridiplantae</taxon>
        <taxon>Streptophyta</taxon>
        <taxon>Embryophyta</taxon>
        <taxon>Tracheophyta</taxon>
        <taxon>Spermatophyta</taxon>
        <taxon>Magnoliopsida</taxon>
        <taxon>eudicotyledons</taxon>
        <taxon>Gunneridae</taxon>
        <taxon>Pentapetalae</taxon>
        <taxon>asterids</taxon>
        <taxon>campanulids</taxon>
        <taxon>Asterales</taxon>
        <taxon>Asteraceae</taxon>
        <taxon>Asteroideae</taxon>
        <taxon>Heliantheae alliance</taxon>
        <taxon>Heliantheae</taxon>
        <taxon>Ambrosia</taxon>
    </lineage>
</organism>
<evidence type="ECO:0000313" key="8">
    <source>
        <dbReference type="Proteomes" id="UP001206925"/>
    </source>
</evidence>
<feature type="compositionally biased region" description="Low complexity" evidence="6">
    <location>
        <begin position="165"/>
        <end position="174"/>
    </location>
</feature>
<evidence type="ECO:0000256" key="6">
    <source>
        <dbReference type="SAM" id="MobiDB-lite"/>
    </source>
</evidence>
<evidence type="ECO:0000256" key="2">
    <source>
        <dbReference type="ARBA" id="ARBA00023015"/>
    </source>
</evidence>
<evidence type="ECO:0000256" key="1">
    <source>
        <dbReference type="ARBA" id="ARBA00004123"/>
    </source>
</evidence>
<evidence type="ECO:0000313" key="7">
    <source>
        <dbReference type="EMBL" id="KAI7749867.1"/>
    </source>
</evidence>
<evidence type="ECO:0000256" key="4">
    <source>
        <dbReference type="ARBA" id="ARBA00023163"/>
    </source>
</evidence>
<keyword evidence="2" id="KW-0805">Transcription regulation</keyword>
<gene>
    <name evidence="7" type="ORF">M8C21_027532</name>
</gene>
<keyword evidence="8" id="KW-1185">Reference proteome</keyword>
<reference evidence="7" key="1">
    <citation type="submission" date="2022-06" db="EMBL/GenBank/DDBJ databases">
        <title>Uncovering the hologenomic basis of an extraordinary plant invasion.</title>
        <authorList>
            <person name="Bieker V.C."/>
            <person name="Martin M.D."/>
            <person name="Gilbert T."/>
            <person name="Hodgins K."/>
            <person name="Battlay P."/>
            <person name="Petersen B."/>
            <person name="Wilson J."/>
        </authorList>
    </citation>
    <scope>NUCLEOTIDE SEQUENCE</scope>
    <source>
        <strain evidence="7">AA19_3_7</strain>
        <tissue evidence="7">Leaf</tissue>
    </source>
</reference>
<dbReference type="InterPro" id="IPR016177">
    <property type="entry name" value="DNA-bd_dom_sf"/>
</dbReference>
<evidence type="ECO:0008006" key="9">
    <source>
        <dbReference type="Google" id="ProtNLM"/>
    </source>
</evidence>
<name>A0AAD5CXR8_AMBAR</name>
<dbReference type="Proteomes" id="UP001206925">
    <property type="component" value="Unassembled WGS sequence"/>
</dbReference>
<keyword evidence="3" id="KW-0238">DNA-binding</keyword>
<dbReference type="AlphaFoldDB" id="A0AAD5CXR8"/>
<dbReference type="GO" id="GO:0003677">
    <property type="term" value="F:DNA binding"/>
    <property type="evidence" value="ECO:0007669"/>
    <property type="project" value="UniProtKB-KW"/>
</dbReference>
<dbReference type="SUPFAM" id="SSF54171">
    <property type="entry name" value="DNA-binding domain"/>
    <property type="match status" value="1"/>
</dbReference>
<comment type="subcellular location">
    <subcellularLocation>
        <location evidence="1">Nucleus</location>
    </subcellularLocation>
</comment>
<accession>A0AAD5CXR8</accession>
<evidence type="ECO:0000256" key="5">
    <source>
        <dbReference type="ARBA" id="ARBA00023242"/>
    </source>
</evidence>
<keyword evidence="4" id="KW-0804">Transcription</keyword>